<keyword evidence="2" id="KW-0560">Oxidoreductase</keyword>
<dbReference type="InterPro" id="IPR050984">
    <property type="entry name" value="Gfo/Idh/MocA_domain"/>
</dbReference>
<dbReference type="SUPFAM" id="SSF55347">
    <property type="entry name" value="Glyceraldehyde-3-phosphate dehydrogenase-like, C-terminal domain"/>
    <property type="match status" value="1"/>
</dbReference>
<dbReference type="Pfam" id="PF22725">
    <property type="entry name" value="GFO_IDH_MocA_C3"/>
    <property type="match status" value="1"/>
</dbReference>
<organism evidence="5 6">
    <name type="scientific">Megasphaera stantonii</name>
    <dbReference type="NCBI Taxonomy" id="2144175"/>
    <lineage>
        <taxon>Bacteria</taxon>
        <taxon>Bacillati</taxon>
        <taxon>Bacillota</taxon>
        <taxon>Negativicutes</taxon>
        <taxon>Veillonellales</taxon>
        <taxon>Veillonellaceae</taxon>
        <taxon>Megasphaera</taxon>
    </lineage>
</organism>
<dbReference type="Pfam" id="PF01408">
    <property type="entry name" value="GFO_IDH_MocA"/>
    <property type="match status" value="1"/>
</dbReference>
<accession>A0A346AW68</accession>
<dbReference type="RefSeq" id="WP_107195524.1">
    <property type="nucleotide sequence ID" value="NZ_CP029462.1"/>
</dbReference>
<name>A0A346AW68_9FIRM</name>
<dbReference type="InterPro" id="IPR055170">
    <property type="entry name" value="GFO_IDH_MocA-like_dom"/>
</dbReference>
<proteinExistence type="inferred from homology"/>
<evidence type="ECO:0000259" key="4">
    <source>
        <dbReference type="Pfam" id="PF22725"/>
    </source>
</evidence>
<dbReference type="AlphaFoldDB" id="A0A346AW68"/>
<dbReference type="Gene3D" id="3.30.360.10">
    <property type="entry name" value="Dihydrodipicolinate Reductase, domain 2"/>
    <property type="match status" value="1"/>
</dbReference>
<comment type="similarity">
    <text evidence="1">Belongs to the Gfo/Idh/MocA family.</text>
</comment>
<dbReference type="GO" id="GO:0016491">
    <property type="term" value="F:oxidoreductase activity"/>
    <property type="evidence" value="ECO:0007669"/>
    <property type="project" value="UniProtKB-KW"/>
</dbReference>
<dbReference type="InterPro" id="IPR036291">
    <property type="entry name" value="NAD(P)-bd_dom_sf"/>
</dbReference>
<gene>
    <name evidence="5" type="ORF">DKB62_00205</name>
</gene>
<dbReference type="SUPFAM" id="SSF51735">
    <property type="entry name" value="NAD(P)-binding Rossmann-fold domains"/>
    <property type="match status" value="1"/>
</dbReference>
<evidence type="ECO:0000259" key="3">
    <source>
        <dbReference type="Pfam" id="PF01408"/>
    </source>
</evidence>
<evidence type="ECO:0000313" key="6">
    <source>
        <dbReference type="Proteomes" id="UP000254337"/>
    </source>
</evidence>
<feature type="domain" description="GFO/IDH/MocA-like oxidoreductase" evidence="4">
    <location>
        <begin position="132"/>
        <end position="247"/>
    </location>
</feature>
<protein>
    <submittedName>
        <fullName evidence="5">Gfo/Idh/MocA family oxidoreductase</fullName>
    </submittedName>
</protein>
<dbReference type="GO" id="GO:0000166">
    <property type="term" value="F:nucleotide binding"/>
    <property type="evidence" value="ECO:0007669"/>
    <property type="project" value="InterPro"/>
</dbReference>
<dbReference type="InterPro" id="IPR000683">
    <property type="entry name" value="Gfo/Idh/MocA-like_OxRdtase_N"/>
</dbReference>
<dbReference type="OrthoDB" id="9783105at2"/>
<dbReference type="Gene3D" id="3.40.50.720">
    <property type="entry name" value="NAD(P)-binding Rossmann-like Domain"/>
    <property type="match status" value="1"/>
</dbReference>
<dbReference type="PANTHER" id="PTHR22604">
    <property type="entry name" value="OXIDOREDUCTASES"/>
    <property type="match status" value="1"/>
</dbReference>
<dbReference type="Proteomes" id="UP000254337">
    <property type="component" value="Chromosome"/>
</dbReference>
<evidence type="ECO:0000256" key="2">
    <source>
        <dbReference type="ARBA" id="ARBA00023002"/>
    </source>
</evidence>
<dbReference type="KEGG" id="meg:DKB62_00205"/>
<evidence type="ECO:0000313" key="5">
    <source>
        <dbReference type="EMBL" id="AXL20111.1"/>
    </source>
</evidence>
<dbReference type="PANTHER" id="PTHR22604:SF105">
    <property type="entry name" value="TRANS-1,2-DIHYDROBENZENE-1,2-DIOL DEHYDROGENASE"/>
    <property type="match status" value="1"/>
</dbReference>
<dbReference type="EMBL" id="CP029462">
    <property type="protein sequence ID" value="AXL20111.1"/>
    <property type="molecule type" value="Genomic_DNA"/>
</dbReference>
<feature type="domain" description="Gfo/Idh/MocA-like oxidoreductase N-terminal" evidence="3">
    <location>
        <begin position="7"/>
        <end position="123"/>
    </location>
</feature>
<sequence length="326" mass="36264">MNQLRYNWAIIGCGTIAHEFAQGAERLGGRIYGVGNRTREKAVAFARQYGIETVYDRPEDAAHDPNVDIVYIATPHNRHIEYILPALQAGKHVLCEKAITLNSGELNQAMEAAQENGCILAEGMTLYHMPLYEELRKRFEGGALGRLRLVQASFGSYKPYDMTNRFFSKELAGGALLDIGVYALSFARWFLSSKATQVLSQVSLAPSGVDEQSGILLQNEAGEMAVLSLSLHAKQPKRGTAVFDRGYIEIYDYPRGSKAVVTYTDNGRQEIIEAGHTDMALCYEILHMEQAAAGEGNAMYLQYTADVMETMTTLRRQWGLTYPEEV</sequence>
<evidence type="ECO:0000256" key="1">
    <source>
        <dbReference type="ARBA" id="ARBA00010928"/>
    </source>
</evidence>
<reference evidence="5 6" key="1">
    <citation type="submission" date="2018-05" db="EMBL/GenBank/DDBJ databases">
        <title>Complete genome sequence of Megasphaera sp. AJH120T, isolated from the ceca of a chicken.</title>
        <authorList>
            <person name="Maki J."/>
            <person name="Looft T."/>
        </authorList>
    </citation>
    <scope>NUCLEOTIDE SEQUENCE [LARGE SCALE GENOMIC DNA]</scope>
    <source>
        <strain evidence="5 6">AJH120</strain>
    </source>
</reference>
<keyword evidence="6" id="KW-1185">Reference proteome</keyword>